<feature type="domain" description="Metallo-beta-lactamase" evidence="3">
    <location>
        <begin position="7"/>
        <end position="200"/>
    </location>
</feature>
<accession>A0A1M6H502</accession>
<dbReference type="SUPFAM" id="SSF56281">
    <property type="entry name" value="Metallo-hydrolase/oxidoreductase"/>
    <property type="match status" value="1"/>
</dbReference>
<dbReference type="PANTHER" id="PTHR43546">
    <property type="entry name" value="UPF0173 METAL-DEPENDENT HYDROLASE MJ1163-RELATED"/>
    <property type="match status" value="1"/>
</dbReference>
<dbReference type="InterPro" id="IPR022877">
    <property type="entry name" value="UPF0173"/>
</dbReference>
<dbReference type="InterPro" id="IPR001279">
    <property type="entry name" value="Metallo-B-lactamas"/>
</dbReference>
<keyword evidence="1 2" id="KW-0378">Hydrolase</keyword>
<evidence type="ECO:0000256" key="1">
    <source>
        <dbReference type="ARBA" id="ARBA00022801"/>
    </source>
</evidence>
<dbReference type="Proteomes" id="UP000184387">
    <property type="component" value="Unassembled WGS sequence"/>
</dbReference>
<reference evidence="4 5" key="1">
    <citation type="submission" date="2016-11" db="EMBL/GenBank/DDBJ databases">
        <authorList>
            <person name="Jaros S."/>
            <person name="Januszkiewicz K."/>
            <person name="Wedrychowicz H."/>
        </authorList>
    </citation>
    <scope>NUCLEOTIDE SEQUENCE [LARGE SCALE GENOMIC DNA]</scope>
    <source>
        <strain evidence="4 5">DSM 14916</strain>
    </source>
</reference>
<evidence type="ECO:0000313" key="4">
    <source>
        <dbReference type="EMBL" id="SHJ17274.1"/>
    </source>
</evidence>
<evidence type="ECO:0000313" key="5">
    <source>
        <dbReference type="Proteomes" id="UP000184387"/>
    </source>
</evidence>
<sequence>MKITWFGHSAYRLEFGSAVVLIDPFLTGNSTFKGTVEEASRGATHIVLTHGHGDHVGDTVAIAKATGAKLVTNFELCQHLARKGVEKTDPMNTGGTTDQGEFTVSMTIAFHSSSEMDENGVTHNLGLPNGVVITPRDAAQPTVYHMGDTDVFSDMALIGELYRPKVAMVPMGDRFTMGARGAALAMRRFLPDVPVILPCHFGTFPIIAPSADAFLREMGDQAARVRLPKPGEAFEV</sequence>
<evidence type="ECO:0000259" key="3">
    <source>
        <dbReference type="SMART" id="SM00849"/>
    </source>
</evidence>
<dbReference type="HAMAP" id="MF_00457">
    <property type="entry name" value="UPF0173"/>
    <property type="match status" value="1"/>
</dbReference>
<protein>
    <recommendedName>
        <fullName evidence="2">UPF0173 metal-dependent hydrolase SAMN02745194_01930</fullName>
    </recommendedName>
</protein>
<dbReference type="EMBL" id="FQZF01000009">
    <property type="protein sequence ID" value="SHJ17274.1"/>
    <property type="molecule type" value="Genomic_DNA"/>
</dbReference>
<proteinExistence type="inferred from homology"/>
<dbReference type="InterPro" id="IPR036866">
    <property type="entry name" value="RibonucZ/Hydroxyglut_hydro"/>
</dbReference>
<dbReference type="PANTHER" id="PTHR43546:SF3">
    <property type="entry name" value="UPF0173 METAL-DEPENDENT HYDROLASE MJ1163"/>
    <property type="match status" value="1"/>
</dbReference>
<dbReference type="NCBIfam" id="NF001911">
    <property type="entry name" value="PRK00685.1"/>
    <property type="match status" value="1"/>
</dbReference>
<dbReference type="InterPro" id="IPR050114">
    <property type="entry name" value="UPF0173_UPF0282_UlaG_hydrolase"/>
</dbReference>
<organism evidence="4 5">
    <name type="scientific">Muricoccus roseus</name>
    <dbReference type="NCBI Taxonomy" id="198092"/>
    <lineage>
        <taxon>Bacteria</taxon>
        <taxon>Pseudomonadati</taxon>
        <taxon>Pseudomonadota</taxon>
        <taxon>Alphaproteobacteria</taxon>
        <taxon>Acetobacterales</taxon>
        <taxon>Roseomonadaceae</taxon>
        <taxon>Muricoccus</taxon>
    </lineage>
</organism>
<dbReference type="Gene3D" id="3.60.15.10">
    <property type="entry name" value="Ribonuclease Z/Hydroxyacylglutathione hydrolase-like"/>
    <property type="match status" value="1"/>
</dbReference>
<dbReference type="SMART" id="SM00849">
    <property type="entry name" value="Lactamase_B"/>
    <property type="match status" value="1"/>
</dbReference>
<dbReference type="AlphaFoldDB" id="A0A1M6H502"/>
<dbReference type="RefSeq" id="WP_073134010.1">
    <property type="nucleotide sequence ID" value="NZ_FQZF01000009.1"/>
</dbReference>
<keyword evidence="5" id="KW-1185">Reference proteome</keyword>
<evidence type="ECO:0000256" key="2">
    <source>
        <dbReference type="HAMAP-Rule" id="MF_00457"/>
    </source>
</evidence>
<dbReference type="STRING" id="198092.SAMN02745194_01930"/>
<dbReference type="OrthoDB" id="9805728at2"/>
<name>A0A1M6H502_9PROT</name>
<dbReference type="GO" id="GO:0016787">
    <property type="term" value="F:hydrolase activity"/>
    <property type="evidence" value="ECO:0007669"/>
    <property type="project" value="UniProtKB-UniRule"/>
</dbReference>
<comment type="similarity">
    <text evidence="2">Belongs to the UPF0173 family.</text>
</comment>
<dbReference type="Pfam" id="PF12706">
    <property type="entry name" value="Lactamase_B_2"/>
    <property type="match status" value="1"/>
</dbReference>
<gene>
    <name evidence="4" type="ORF">SAMN02745194_01930</name>
</gene>